<dbReference type="Gene3D" id="3.40.630.30">
    <property type="match status" value="1"/>
</dbReference>
<evidence type="ECO:0000313" key="4">
    <source>
        <dbReference type="EMBL" id="MEA9357304.1"/>
    </source>
</evidence>
<feature type="domain" description="N-acetyltransferase" evidence="3">
    <location>
        <begin position="147"/>
        <end position="288"/>
    </location>
</feature>
<evidence type="ECO:0000256" key="1">
    <source>
        <dbReference type="ARBA" id="ARBA00022679"/>
    </source>
</evidence>
<sequence length="288" mass="32305">MFLSESHIEELIAFTEKYSGKPQPSSAMVRRFLRELISTKDLVFDLQDNHGRMALAVLLDKVINPANDSCLEILAVRSDLDASSLVFKFIEMAKNHPTMNRTGFQVGFHQDSLISDTELSKLGLSHYYDTFEMLHSDLSSVARDDHVNISDAVMSDQYELYQVLCESFAQSPDTSIPDEATWNRNFLKSSKSHFYLFRSNNVIVGFANLVEGEDGVESEIRTLGVLSSARGKGIGKHLLQHSLIQSSKLGFKACRLTVAVANEKALSMYSQAGFKVAEKFKTFRINFP</sequence>
<evidence type="ECO:0000259" key="3">
    <source>
        <dbReference type="PROSITE" id="PS51186"/>
    </source>
</evidence>
<proteinExistence type="predicted"/>
<comment type="caution">
    <text evidence="4">The sequence shown here is derived from an EMBL/GenBank/DDBJ whole genome shotgun (WGS) entry which is preliminary data.</text>
</comment>
<dbReference type="InterPro" id="IPR000182">
    <property type="entry name" value="GNAT_dom"/>
</dbReference>
<organism evidence="4 5">
    <name type="scientific">Bacteriovorax antarcticus</name>
    <dbReference type="NCBI Taxonomy" id="3088717"/>
    <lineage>
        <taxon>Bacteria</taxon>
        <taxon>Pseudomonadati</taxon>
        <taxon>Bdellovibrionota</taxon>
        <taxon>Bacteriovoracia</taxon>
        <taxon>Bacteriovoracales</taxon>
        <taxon>Bacteriovoracaceae</taxon>
        <taxon>Bacteriovorax</taxon>
    </lineage>
</organism>
<dbReference type="Proteomes" id="UP001302274">
    <property type="component" value="Unassembled WGS sequence"/>
</dbReference>
<evidence type="ECO:0000313" key="5">
    <source>
        <dbReference type="Proteomes" id="UP001302274"/>
    </source>
</evidence>
<name>A0ABU5VW76_9BACT</name>
<accession>A0ABU5VW76</accession>
<protein>
    <submittedName>
        <fullName evidence="4">GNAT family N-acetyltransferase</fullName>
    </submittedName>
</protein>
<keyword evidence="1" id="KW-0808">Transferase</keyword>
<dbReference type="InterPro" id="IPR051556">
    <property type="entry name" value="N-term/lysine_N-AcTrnsfr"/>
</dbReference>
<dbReference type="RefSeq" id="WP_323577255.1">
    <property type="nucleotide sequence ID" value="NZ_JAYGJQ010000002.1"/>
</dbReference>
<dbReference type="PANTHER" id="PTHR42919:SF8">
    <property type="entry name" value="N-ALPHA-ACETYLTRANSFERASE 50"/>
    <property type="match status" value="1"/>
</dbReference>
<keyword evidence="5" id="KW-1185">Reference proteome</keyword>
<dbReference type="PANTHER" id="PTHR42919">
    <property type="entry name" value="N-ALPHA-ACETYLTRANSFERASE"/>
    <property type="match status" value="1"/>
</dbReference>
<dbReference type="CDD" id="cd04301">
    <property type="entry name" value="NAT_SF"/>
    <property type="match status" value="1"/>
</dbReference>
<gene>
    <name evidence="4" type="ORF">SHI21_13850</name>
</gene>
<dbReference type="PROSITE" id="PS51186">
    <property type="entry name" value="GNAT"/>
    <property type="match status" value="1"/>
</dbReference>
<keyword evidence="2" id="KW-0012">Acyltransferase</keyword>
<dbReference type="EMBL" id="JAYGJQ010000002">
    <property type="protein sequence ID" value="MEA9357304.1"/>
    <property type="molecule type" value="Genomic_DNA"/>
</dbReference>
<dbReference type="Pfam" id="PF00583">
    <property type="entry name" value="Acetyltransf_1"/>
    <property type="match status" value="1"/>
</dbReference>
<reference evidence="4 5" key="1">
    <citation type="submission" date="2023-11" db="EMBL/GenBank/DDBJ databases">
        <title>A Novel Polar Bacteriovorax (B. antarcticus) Isolated from the Biocrust in Antarctica.</title>
        <authorList>
            <person name="Mun W."/>
            <person name="Choi S.Y."/>
            <person name="Mitchell R.J."/>
        </authorList>
    </citation>
    <scope>NUCLEOTIDE SEQUENCE [LARGE SCALE GENOMIC DNA]</scope>
    <source>
        <strain evidence="4 5">PP10</strain>
    </source>
</reference>
<dbReference type="SUPFAM" id="SSF55729">
    <property type="entry name" value="Acyl-CoA N-acyltransferases (Nat)"/>
    <property type="match status" value="1"/>
</dbReference>
<evidence type="ECO:0000256" key="2">
    <source>
        <dbReference type="ARBA" id="ARBA00023315"/>
    </source>
</evidence>
<dbReference type="InterPro" id="IPR016181">
    <property type="entry name" value="Acyl_CoA_acyltransferase"/>
</dbReference>